<dbReference type="STRING" id="1801776.A2914_03080"/>
<dbReference type="EMBL" id="MFVA01000005">
    <property type="protein sequence ID" value="OGI88769.1"/>
    <property type="molecule type" value="Genomic_DNA"/>
</dbReference>
<organism evidence="1 2">
    <name type="scientific">Candidatus Nomurabacteria bacterium RIFCSPLOWO2_01_FULL_41_21</name>
    <dbReference type="NCBI Taxonomy" id="1801776"/>
    <lineage>
        <taxon>Bacteria</taxon>
        <taxon>Candidatus Nomuraibacteriota</taxon>
    </lineage>
</organism>
<evidence type="ECO:0000313" key="1">
    <source>
        <dbReference type="EMBL" id="OGI88769.1"/>
    </source>
</evidence>
<protein>
    <submittedName>
        <fullName evidence="1">Uncharacterized protein</fullName>
    </submittedName>
</protein>
<dbReference type="AlphaFoldDB" id="A0A1F6X3Q2"/>
<sequence length="376" mass="38517">MKQFYSSKKKINIKRIFTSFGVIVAMLALSVAPPFQIVRANALTGMSAVLSTLKINTVANQTILFTTPIGLASGETIILTYDSDFSVAAALDFEDIDLSYDDTTDSVCVTGDTEMTLAASPSGTTMGVVRTSGTVITFTNGTQAVAAGGDICIEIGTHALQGSSGAERITNATTAASRNLVITGTIGTNDTGTIVITTVTDDTVVATATVPASLTFTVSDNDIFFGTLSSTASQWADNTADGSTTAAVAHTLSAGTNSPNGYTITVKGATLTSTGTPGDTITAMGTEATLTTGQEEFGLRITASGGVGAVNTDYDDTPSNSYFYGANATTTDVIAASTTESASTTYSLYYAADIASNTEAHTDYTASLVYVATGNF</sequence>
<dbReference type="Proteomes" id="UP000176423">
    <property type="component" value="Unassembled WGS sequence"/>
</dbReference>
<proteinExistence type="predicted"/>
<evidence type="ECO:0000313" key="2">
    <source>
        <dbReference type="Proteomes" id="UP000176423"/>
    </source>
</evidence>
<gene>
    <name evidence="1" type="ORF">A2914_03080</name>
</gene>
<name>A0A1F6X3Q2_9BACT</name>
<accession>A0A1F6X3Q2</accession>
<comment type="caution">
    <text evidence="1">The sequence shown here is derived from an EMBL/GenBank/DDBJ whole genome shotgun (WGS) entry which is preliminary data.</text>
</comment>
<reference evidence="1 2" key="1">
    <citation type="journal article" date="2016" name="Nat. Commun.">
        <title>Thousands of microbial genomes shed light on interconnected biogeochemical processes in an aquifer system.</title>
        <authorList>
            <person name="Anantharaman K."/>
            <person name="Brown C.T."/>
            <person name="Hug L.A."/>
            <person name="Sharon I."/>
            <person name="Castelle C.J."/>
            <person name="Probst A.J."/>
            <person name="Thomas B.C."/>
            <person name="Singh A."/>
            <person name="Wilkins M.J."/>
            <person name="Karaoz U."/>
            <person name="Brodie E.L."/>
            <person name="Williams K.H."/>
            <person name="Hubbard S.S."/>
            <person name="Banfield J.F."/>
        </authorList>
    </citation>
    <scope>NUCLEOTIDE SEQUENCE [LARGE SCALE GENOMIC DNA]</scope>
</reference>